<dbReference type="Proteomes" id="UP000019373">
    <property type="component" value="Unassembled WGS sequence"/>
</dbReference>
<reference evidence="2" key="1">
    <citation type="journal article" date="2014" name="BMC Genomics">
        <title>Genome characteristics reveal the impact of lichenization on lichen-forming fungus Endocarpon pusillum Hedwig (Verrucariales, Ascomycota).</title>
        <authorList>
            <person name="Wang Y.-Y."/>
            <person name="Liu B."/>
            <person name="Zhang X.-Y."/>
            <person name="Zhou Q.-M."/>
            <person name="Zhang T."/>
            <person name="Li H."/>
            <person name="Yu Y.-F."/>
            <person name="Zhang X.-L."/>
            <person name="Hao X.-Y."/>
            <person name="Wang M."/>
            <person name="Wang L."/>
            <person name="Wei J.-C."/>
        </authorList>
    </citation>
    <scope>NUCLEOTIDE SEQUENCE [LARGE SCALE GENOMIC DNA]</scope>
    <source>
        <strain evidence="2">Z07020 / HMAS-L-300199</strain>
    </source>
</reference>
<dbReference type="Gene3D" id="3.40.50.150">
    <property type="entry name" value="Vaccinia Virus protein VP39"/>
    <property type="match status" value="1"/>
</dbReference>
<dbReference type="InterPro" id="IPR029063">
    <property type="entry name" value="SAM-dependent_MTases_sf"/>
</dbReference>
<name>U1HT95_ENDPU</name>
<dbReference type="GeneID" id="19242563"/>
<protein>
    <recommendedName>
        <fullName evidence="3">Methyltransferase SirN-like protein</fullName>
    </recommendedName>
</protein>
<dbReference type="HOGENOM" id="CLU_010595_9_3_1"/>
<dbReference type="OMA" id="GSEHITH"/>
<sequence>MEDFVKHTKDHDDNKSEKARLTDQHDVMMDAMGGKAIFVPIDLSKPGLRILNSGTADGRWLFDLRSTSQAKHEYVGTDIDEGLYPEPAPEDMRFQNQSIREPFPAEWQESFDLVHQRLVMAAAPPETVLSVVERLASLLKRGAWLQLVEVDTDAVPGNGPALKSFLSYAQQMSAASGMGSNLAKDLAGTMQKVGLQNVEQQSIEIMHGFKNEKTGLKQKSMDSLCNAVPPLMQGVKMVLPDQYDEKEASTLQSRLRKELEESGGTTKVFVVCGQKA</sequence>
<evidence type="ECO:0008006" key="3">
    <source>
        <dbReference type="Google" id="ProtNLM"/>
    </source>
</evidence>
<evidence type="ECO:0000313" key="1">
    <source>
        <dbReference type="EMBL" id="ERF72474.1"/>
    </source>
</evidence>
<evidence type="ECO:0000313" key="2">
    <source>
        <dbReference type="Proteomes" id="UP000019373"/>
    </source>
</evidence>
<dbReference type="RefSeq" id="XP_007801850.1">
    <property type="nucleotide sequence ID" value="XM_007803659.1"/>
</dbReference>
<dbReference type="EMBL" id="KE721096">
    <property type="protein sequence ID" value="ERF72474.1"/>
    <property type="molecule type" value="Genomic_DNA"/>
</dbReference>
<dbReference type="Pfam" id="PF13489">
    <property type="entry name" value="Methyltransf_23"/>
    <property type="match status" value="1"/>
</dbReference>
<keyword evidence="2" id="KW-1185">Reference proteome</keyword>
<dbReference type="eggNOG" id="ENOG502SPBH">
    <property type="taxonomic scope" value="Eukaryota"/>
</dbReference>
<accession>U1HT95</accession>
<dbReference type="AlphaFoldDB" id="U1HT95"/>
<dbReference type="OrthoDB" id="184880at2759"/>
<organism evidence="1 2">
    <name type="scientific">Endocarpon pusillum (strain Z07020 / HMAS-L-300199)</name>
    <name type="common">Lichen-forming fungus</name>
    <dbReference type="NCBI Taxonomy" id="1263415"/>
    <lineage>
        <taxon>Eukaryota</taxon>
        <taxon>Fungi</taxon>
        <taxon>Dikarya</taxon>
        <taxon>Ascomycota</taxon>
        <taxon>Pezizomycotina</taxon>
        <taxon>Eurotiomycetes</taxon>
        <taxon>Chaetothyriomycetidae</taxon>
        <taxon>Verrucariales</taxon>
        <taxon>Verrucariaceae</taxon>
        <taxon>Endocarpon</taxon>
    </lineage>
</organism>
<dbReference type="SUPFAM" id="SSF53335">
    <property type="entry name" value="S-adenosyl-L-methionine-dependent methyltransferases"/>
    <property type="match status" value="1"/>
</dbReference>
<gene>
    <name evidence="1" type="ORF">EPUS_07683</name>
</gene>
<proteinExistence type="predicted"/>